<dbReference type="Gene3D" id="3.40.50.1010">
    <property type="entry name" value="5'-nuclease"/>
    <property type="match status" value="1"/>
</dbReference>
<keyword evidence="3" id="KW-1185">Reference proteome</keyword>
<name>A0A1X7RWD4_ZYMT9</name>
<proteinExistence type="predicted"/>
<feature type="compositionally biased region" description="Polar residues" evidence="1">
    <location>
        <begin position="262"/>
        <end position="273"/>
    </location>
</feature>
<dbReference type="GO" id="GO:0005634">
    <property type="term" value="C:nucleus"/>
    <property type="evidence" value="ECO:0007669"/>
    <property type="project" value="TreeGrafter"/>
</dbReference>
<evidence type="ECO:0000313" key="3">
    <source>
        <dbReference type="Proteomes" id="UP000215127"/>
    </source>
</evidence>
<feature type="compositionally biased region" description="Polar residues" evidence="1">
    <location>
        <begin position="136"/>
        <end position="148"/>
    </location>
</feature>
<feature type="compositionally biased region" description="Basic and acidic residues" evidence="1">
    <location>
        <begin position="91"/>
        <end position="103"/>
    </location>
</feature>
<protein>
    <recommendedName>
        <fullName evidence="4">NYN domain-containing protein</fullName>
    </recommendedName>
</protein>
<feature type="compositionally biased region" description="Basic residues" evidence="1">
    <location>
        <begin position="149"/>
        <end position="159"/>
    </location>
</feature>
<organism evidence="2 3">
    <name type="scientific">Zymoseptoria tritici (strain ST99CH_3D7)</name>
    <dbReference type="NCBI Taxonomy" id="1276538"/>
    <lineage>
        <taxon>Eukaryota</taxon>
        <taxon>Fungi</taxon>
        <taxon>Dikarya</taxon>
        <taxon>Ascomycota</taxon>
        <taxon>Pezizomycotina</taxon>
        <taxon>Dothideomycetes</taxon>
        <taxon>Dothideomycetidae</taxon>
        <taxon>Mycosphaerellales</taxon>
        <taxon>Mycosphaerellaceae</taxon>
        <taxon>Zymoseptoria</taxon>
    </lineage>
</organism>
<evidence type="ECO:0000256" key="1">
    <source>
        <dbReference type="SAM" id="MobiDB-lite"/>
    </source>
</evidence>
<dbReference type="EMBL" id="LT853697">
    <property type="protein sequence ID" value="SMQ51685.1"/>
    <property type="molecule type" value="Genomic_DNA"/>
</dbReference>
<evidence type="ECO:0008006" key="4">
    <source>
        <dbReference type="Google" id="ProtNLM"/>
    </source>
</evidence>
<feature type="region of interest" description="Disordered" evidence="1">
    <location>
        <begin position="244"/>
        <end position="300"/>
    </location>
</feature>
<dbReference type="GO" id="GO:0031267">
    <property type="term" value="F:small GTPase binding"/>
    <property type="evidence" value="ECO:0007669"/>
    <property type="project" value="TreeGrafter"/>
</dbReference>
<dbReference type="GO" id="GO:0006606">
    <property type="term" value="P:protein import into nucleus"/>
    <property type="evidence" value="ECO:0007669"/>
    <property type="project" value="TreeGrafter"/>
</dbReference>
<feature type="compositionally biased region" description="Polar residues" evidence="1">
    <location>
        <begin position="41"/>
        <end position="58"/>
    </location>
</feature>
<dbReference type="PANTHER" id="PTHR15837">
    <property type="entry name" value="RAN GUANINE NUCLEOTIDE RELEASE FACTOR"/>
    <property type="match status" value="1"/>
</dbReference>
<accession>A0A1X7RWD4</accession>
<dbReference type="GO" id="GO:0005085">
    <property type="term" value="F:guanyl-nucleotide exchange factor activity"/>
    <property type="evidence" value="ECO:0007669"/>
    <property type="project" value="TreeGrafter"/>
</dbReference>
<feature type="region of interest" description="Disordered" evidence="1">
    <location>
        <begin position="119"/>
        <end position="162"/>
    </location>
</feature>
<feature type="region of interest" description="Disordered" evidence="1">
    <location>
        <begin position="81"/>
        <end position="107"/>
    </location>
</feature>
<gene>
    <name evidence="2" type="ORF">ZT3D7_G6838</name>
</gene>
<dbReference type="Proteomes" id="UP000215127">
    <property type="component" value="Chromosome 6"/>
</dbReference>
<feature type="compositionally biased region" description="Polar residues" evidence="1">
    <location>
        <begin position="21"/>
        <end position="33"/>
    </location>
</feature>
<sequence>MTTITEARPWDLSHVLDFVNTLSPNSENPPNVTDRTKEHNQPQSPGTDNAHTVNDNKLNFDTNGGVALGDFAKVWEFLGTPHPDTSTSSNDRPKNAIPTKDDYASDGAAYKLSRARHTSIQFSEGTDGEATGPGSGSDTAAQLASLTKTQRKKARRKERKAQQALLISKQNVVSESECDSTFSKRTPAKKGSTHVLPRSVSALHIAHEQERAMSPLNTPRAETISNKAAAEAVAKAAARLKLADQPDTPCPKPATARAKAVSKTTNANISKSPSKVAKQLAPSTPQKQDSKPAPLLSAKPNDIMTQLSTPRTGAQPRAAAQFSTPTNGLKYANLVPSSVQPVLNGKPTTPPQQSGTPTAPQHMVASATRYSNGNKPVIAPIVLRSGEDRHFALLMKIIGNFYEDRKHLVSPMNLTSHNNNPNGIHVFIDASNIFIGFIDQLKRARNIHPLQQVPDANLSFDGLALLMERRRPIAKRVLVGSTPRVAAFDKAEEVGYECSILEKVYKARELTERQIYFKEVEARRYGKAVSAKAPPPHKIALAGSVLTPGGSSGSGSETNTPQFAPAKMIEQGVDEILHLKILESVVDTEVPTTIVLATGDAACAEYSSGFMAMVERALRKGWKVELVSWSKNISSMYTRPAWTSAWGERFRIITLDDYAEELLDM</sequence>
<dbReference type="AlphaFoldDB" id="A0A1X7RWD4"/>
<dbReference type="InterPro" id="IPR007681">
    <property type="entry name" value="Mog1"/>
</dbReference>
<dbReference type="CDD" id="cd18724">
    <property type="entry name" value="PIN_LabA-like"/>
    <property type="match status" value="1"/>
</dbReference>
<reference evidence="2 3" key="1">
    <citation type="submission" date="2016-06" db="EMBL/GenBank/DDBJ databases">
        <authorList>
            <person name="Kjaerup R.B."/>
            <person name="Dalgaard T.S."/>
            <person name="Juul-Madsen H.R."/>
        </authorList>
    </citation>
    <scope>NUCLEOTIDE SEQUENCE [LARGE SCALE GENOMIC DNA]</scope>
</reference>
<dbReference type="PANTHER" id="PTHR15837:SF5">
    <property type="entry name" value="NYN DOMAIN-CONTAINING PROTEIN"/>
    <property type="match status" value="1"/>
</dbReference>
<dbReference type="STRING" id="1276538.A0A1X7RWD4"/>
<feature type="region of interest" description="Disordered" evidence="1">
    <location>
        <begin position="21"/>
        <end position="58"/>
    </location>
</feature>
<evidence type="ECO:0000313" key="2">
    <source>
        <dbReference type="EMBL" id="SMQ51685.1"/>
    </source>
</evidence>